<protein>
    <recommendedName>
        <fullName evidence="4">Transmembrane protein</fullName>
    </recommendedName>
</protein>
<dbReference type="PANTHER" id="PTHR31398:SF0">
    <property type="entry name" value="MEIOTIC NUCLEAR DIVISION PROTEIN 1 HOMOLOG"/>
    <property type="match status" value="1"/>
</dbReference>
<evidence type="ECO:0008006" key="4">
    <source>
        <dbReference type="Google" id="ProtNLM"/>
    </source>
</evidence>
<organism evidence="2 3">
    <name type="scientific">Paramecium primaurelia</name>
    <dbReference type="NCBI Taxonomy" id="5886"/>
    <lineage>
        <taxon>Eukaryota</taxon>
        <taxon>Sar</taxon>
        <taxon>Alveolata</taxon>
        <taxon>Ciliophora</taxon>
        <taxon>Intramacronucleata</taxon>
        <taxon>Oligohymenophorea</taxon>
        <taxon>Peniculida</taxon>
        <taxon>Parameciidae</taxon>
        <taxon>Paramecium</taxon>
    </lineage>
</organism>
<keyword evidence="3" id="KW-1185">Reference proteome</keyword>
<feature type="transmembrane region" description="Helical" evidence="1">
    <location>
        <begin position="32"/>
        <end position="53"/>
    </location>
</feature>
<name>A0A8S1KTL9_PARPR</name>
<dbReference type="GO" id="GO:0007131">
    <property type="term" value="P:reciprocal meiotic recombination"/>
    <property type="evidence" value="ECO:0007669"/>
    <property type="project" value="TreeGrafter"/>
</dbReference>
<dbReference type="GO" id="GO:0005634">
    <property type="term" value="C:nucleus"/>
    <property type="evidence" value="ECO:0007669"/>
    <property type="project" value="TreeGrafter"/>
</dbReference>
<reference evidence="2" key="1">
    <citation type="submission" date="2021-01" db="EMBL/GenBank/DDBJ databases">
        <authorList>
            <consortium name="Genoscope - CEA"/>
            <person name="William W."/>
        </authorList>
    </citation>
    <scope>NUCLEOTIDE SEQUENCE</scope>
</reference>
<accession>A0A8S1KTL9</accession>
<sequence length="479" mass="55613">MNQISQQFRRFDIFGQEIRLQADGQSAYRTKIGAFMTLILFSILAYSSNSFILEMNKGKNAVLNSKDSVIDTTDGYTFQSTELIFAAGLVDSMGQPIPNDKNRIFTISFYFCQKQYGENNCINIPSIICGNRTSNISLLEIPQKYLDITYCIDEEYLNKNPEIKIQGSPKLENFTQFGALVQRCLNNTFNQNCASSDEIDRYITNSNLYYSYSFHYFNKEQEDSPYQKAQSIDSTPIFNKVGKYIRIYFKYSQSYIEYNPFYFFPQVKQLEGIEYENTAIDSTLNYEDNNNIALFELNLDAKKKIHFITYQTLMDVAAKIGGLFTILRVIFDVVLFPFQLISYRLYLANCLTKQQNNVMNDDRSKSNEELNLYKLIISSVSRQLYLNQSIKIDKFLDITEILINPIRITKQMENLQGSIKRYDIQNSRNRNIVSELEEELVNDKNNGFLYLKSISPLSINEEFRIGSQTNIKVPQLQVN</sequence>
<dbReference type="Proteomes" id="UP000688137">
    <property type="component" value="Unassembled WGS sequence"/>
</dbReference>
<evidence type="ECO:0000313" key="2">
    <source>
        <dbReference type="EMBL" id="CAD8057245.1"/>
    </source>
</evidence>
<gene>
    <name evidence="2" type="ORF">PPRIM_AZ9-3.1.T0250344</name>
</gene>
<keyword evidence="1" id="KW-1133">Transmembrane helix</keyword>
<dbReference type="EMBL" id="CAJJDM010000023">
    <property type="protein sequence ID" value="CAD8057245.1"/>
    <property type="molecule type" value="Genomic_DNA"/>
</dbReference>
<dbReference type="PANTHER" id="PTHR31398">
    <property type="entry name" value="MEIOTIC NUCLEAR DIVISION PROTEIN 1 HOMOLOG"/>
    <property type="match status" value="1"/>
</dbReference>
<evidence type="ECO:0000313" key="3">
    <source>
        <dbReference type="Proteomes" id="UP000688137"/>
    </source>
</evidence>
<dbReference type="AlphaFoldDB" id="A0A8S1KTL9"/>
<dbReference type="OMA" id="DITYCID"/>
<keyword evidence="1" id="KW-0472">Membrane</keyword>
<keyword evidence="1" id="KW-0812">Transmembrane</keyword>
<comment type="caution">
    <text evidence="2">The sequence shown here is derived from an EMBL/GenBank/DDBJ whole genome shotgun (WGS) entry which is preliminary data.</text>
</comment>
<evidence type="ECO:0000256" key="1">
    <source>
        <dbReference type="SAM" id="Phobius"/>
    </source>
</evidence>
<proteinExistence type="predicted"/>